<dbReference type="GO" id="GO:0061599">
    <property type="term" value="F:molybdopterin molybdotransferase activity"/>
    <property type="evidence" value="ECO:0007669"/>
    <property type="project" value="UniProtKB-UniRule"/>
</dbReference>
<comment type="pathway">
    <text evidence="2 9">Cofactor biosynthesis; molybdopterin biosynthesis.</text>
</comment>
<comment type="function">
    <text evidence="1 9">Catalyzes the insertion of molybdate into adenylated molybdopterin with the concomitant release of AMP.</text>
</comment>
<dbReference type="EC" id="2.10.1.1" evidence="4 9"/>
<dbReference type="PANTHER" id="PTHR10192">
    <property type="entry name" value="MOLYBDOPTERIN BIOSYNTHESIS PROTEIN"/>
    <property type="match status" value="1"/>
</dbReference>
<evidence type="ECO:0000256" key="4">
    <source>
        <dbReference type="ARBA" id="ARBA00013269"/>
    </source>
</evidence>
<dbReference type="Pfam" id="PF03453">
    <property type="entry name" value="MoeA_N"/>
    <property type="match status" value="1"/>
</dbReference>
<dbReference type="InterPro" id="IPR038987">
    <property type="entry name" value="MoeA-like"/>
</dbReference>
<dbReference type="Gene3D" id="3.90.105.10">
    <property type="entry name" value="Molybdopterin biosynthesis moea protein, domain 2"/>
    <property type="match status" value="1"/>
</dbReference>
<evidence type="ECO:0000259" key="10">
    <source>
        <dbReference type="SMART" id="SM00852"/>
    </source>
</evidence>
<dbReference type="Proteomes" id="UP000183469">
    <property type="component" value="Unassembled WGS sequence"/>
</dbReference>
<evidence type="ECO:0000256" key="6">
    <source>
        <dbReference type="ARBA" id="ARBA00022505"/>
    </source>
</evidence>
<dbReference type="InterPro" id="IPR005110">
    <property type="entry name" value="MoeA_linker/N"/>
</dbReference>
<dbReference type="GO" id="GO:0005829">
    <property type="term" value="C:cytosol"/>
    <property type="evidence" value="ECO:0007669"/>
    <property type="project" value="TreeGrafter"/>
</dbReference>
<dbReference type="Gene3D" id="3.40.980.10">
    <property type="entry name" value="MoaB/Mog-like domain"/>
    <property type="match status" value="1"/>
</dbReference>
<evidence type="ECO:0000256" key="1">
    <source>
        <dbReference type="ARBA" id="ARBA00002901"/>
    </source>
</evidence>
<organism evidence="11 12">
    <name type="scientific">Selenomonas ruminantium</name>
    <dbReference type="NCBI Taxonomy" id="971"/>
    <lineage>
        <taxon>Bacteria</taxon>
        <taxon>Bacillati</taxon>
        <taxon>Bacillota</taxon>
        <taxon>Negativicutes</taxon>
        <taxon>Selenomonadales</taxon>
        <taxon>Selenomonadaceae</taxon>
        <taxon>Selenomonas</taxon>
    </lineage>
</organism>
<reference evidence="11 12" key="1">
    <citation type="submission" date="2016-10" db="EMBL/GenBank/DDBJ databases">
        <authorList>
            <person name="de Groot N.N."/>
        </authorList>
    </citation>
    <scope>NUCLEOTIDE SEQUENCE [LARGE SCALE GENOMIC DNA]</scope>
    <source>
        <strain evidence="11 12">DSM 2872</strain>
    </source>
</reference>
<dbReference type="SUPFAM" id="SSF63882">
    <property type="entry name" value="MoeA N-terminal region -like"/>
    <property type="match status" value="1"/>
</dbReference>
<sequence length="403" mass="43127">MQDLSLEKAVALLKEHCHRVSAVEEVPLLQALGRILAEDYVASFDNPPFDRSPLDGYTFAAESTAGHSADNPAVFKIIGEECAGDFFDKAVPEGSALRIMTGGAIPKGCNCVVRQEDVTAAGDKLTVPFSIAPYTNYCYAGEDIRKGTKLAKKGTKLTAAHIGVLASMGFATVKVLGNVRIAIASTGDELLQPGQPLAPGKIYNSNLYLLASRLQELGFTPEIVGILPDDVEEAAKVIAGYKDRVDVFLTTGGVSVGKKDIMHGVVEKVGQRLFWRVSMKPGGPALAYTMGDTLGIALSGNPFAAYATFELMAVPVLSKISGNEKILPERAQAVLTDEFPKASKGRRFIRAYYENGKVRLPEQHASGSLFSVVGCNAFVDIPAGTGKLAKETEVDIVRLYRVK</sequence>
<evidence type="ECO:0000256" key="9">
    <source>
        <dbReference type="RuleBase" id="RU365090"/>
    </source>
</evidence>
<keyword evidence="9 11" id="KW-0808">Transferase</keyword>
<dbReference type="UniPathway" id="UPA00344"/>
<dbReference type="RefSeq" id="WP_074673410.1">
    <property type="nucleotide sequence ID" value="NZ_FNQG01000015.1"/>
</dbReference>
<dbReference type="SUPFAM" id="SSF53218">
    <property type="entry name" value="Molybdenum cofactor biosynthesis proteins"/>
    <property type="match status" value="1"/>
</dbReference>
<proteinExistence type="inferred from homology"/>
<dbReference type="GO" id="GO:0046872">
    <property type="term" value="F:metal ion binding"/>
    <property type="evidence" value="ECO:0007669"/>
    <property type="project" value="UniProtKB-UniRule"/>
</dbReference>
<evidence type="ECO:0000256" key="5">
    <source>
        <dbReference type="ARBA" id="ARBA00021108"/>
    </source>
</evidence>
<dbReference type="Gene3D" id="2.170.190.11">
    <property type="entry name" value="Molybdopterin biosynthesis moea protein, domain 3"/>
    <property type="match status" value="1"/>
</dbReference>
<name>A0A1H4A9K6_SELRU</name>
<dbReference type="InterPro" id="IPR036688">
    <property type="entry name" value="MoeA_C_domain_IV_sf"/>
</dbReference>
<evidence type="ECO:0000256" key="3">
    <source>
        <dbReference type="ARBA" id="ARBA00010763"/>
    </source>
</evidence>
<dbReference type="PANTHER" id="PTHR10192:SF5">
    <property type="entry name" value="GEPHYRIN"/>
    <property type="match status" value="1"/>
</dbReference>
<gene>
    <name evidence="11" type="ORF">SAMN05660648_02799</name>
</gene>
<dbReference type="AlphaFoldDB" id="A0A1H4A9K6"/>
<evidence type="ECO:0000256" key="8">
    <source>
        <dbReference type="ARBA" id="ARBA00047317"/>
    </source>
</evidence>
<dbReference type="Gene3D" id="2.40.340.10">
    <property type="entry name" value="MoeA, C-terminal, domain IV"/>
    <property type="match status" value="1"/>
</dbReference>
<evidence type="ECO:0000313" key="11">
    <source>
        <dbReference type="EMBL" id="SEA32793.1"/>
    </source>
</evidence>
<dbReference type="GO" id="GO:0006777">
    <property type="term" value="P:Mo-molybdopterin cofactor biosynthetic process"/>
    <property type="evidence" value="ECO:0007669"/>
    <property type="project" value="UniProtKB-UniRule"/>
</dbReference>
<comment type="cofactor">
    <cofactor evidence="9">
        <name>Mg(2+)</name>
        <dbReference type="ChEBI" id="CHEBI:18420"/>
    </cofactor>
</comment>
<dbReference type="InterPro" id="IPR036425">
    <property type="entry name" value="MoaB/Mog-like_dom_sf"/>
</dbReference>
<dbReference type="InterPro" id="IPR005111">
    <property type="entry name" value="MoeA_C_domain_IV"/>
</dbReference>
<dbReference type="EMBL" id="FNQG01000015">
    <property type="protein sequence ID" value="SEA32793.1"/>
    <property type="molecule type" value="Genomic_DNA"/>
</dbReference>
<dbReference type="SMART" id="SM00852">
    <property type="entry name" value="MoCF_biosynth"/>
    <property type="match status" value="1"/>
</dbReference>
<dbReference type="InterPro" id="IPR036135">
    <property type="entry name" value="MoeA_linker/N_sf"/>
</dbReference>
<dbReference type="SUPFAM" id="SSF63867">
    <property type="entry name" value="MoeA C-terminal domain-like"/>
    <property type="match status" value="1"/>
</dbReference>
<keyword evidence="6 9" id="KW-0500">Molybdenum</keyword>
<evidence type="ECO:0000256" key="7">
    <source>
        <dbReference type="ARBA" id="ARBA00023150"/>
    </source>
</evidence>
<dbReference type="InterPro" id="IPR001453">
    <property type="entry name" value="MoaB/Mog_dom"/>
</dbReference>
<comment type="similarity">
    <text evidence="3 9">Belongs to the MoeA family.</text>
</comment>
<dbReference type="NCBIfam" id="TIGR00177">
    <property type="entry name" value="molyb_syn"/>
    <property type="match status" value="1"/>
</dbReference>
<evidence type="ECO:0000256" key="2">
    <source>
        <dbReference type="ARBA" id="ARBA00005046"/>
    </source>
</evidence>
<dbReference type="OrthoDB" id="9804758at2"/>
<evidence type="ECO:0000313" key="12">
    <source>
        <dbReference type="Proteomes" id="UP000183469"/>
    </source>
</evidence>
<dbReference type="Pfam" id="PF00994">
    <property type="entry name" value="MoCF_biosynth"/>
    <property type="match status" value="1"/>
</dbReference>
<dbReference type="CDD" id="cd00887">
    <property type="entry name" value="MoeA"/>
    <property type="match status" value="1"/>
</dbReference>
<keyword evidence="9" id="KW-0479">Metal-binding</keyword>
<dbReference type="Pfam" id="PF03454">
    <property type="entry name" value="MoeA_C"/>
    <property type="match status" value="1"/>
</dbReference>
<feature type="domain" description="MoaB/Mog" evidence="10">
    <location>
        <begin position="182"/>
        <end position="319"/>
    </location>
</feature>
<comment type="catalytic activity">
    <reaction evidence="8">
        <text>adenylyl-molybdopterin + molybdate = Mo-molybdopterin + AMP + H(+)</text>
        <dbReference type="Rhea" id="RHEA:35047"/>
        <dbReference type="ChEBI" id="CHEBI:15378"/>
        <dbReference type="ChEBI" id="CHEBI:36264"/>
        <dbReference type="ChEBI" id="CHEBI:62727"/>
        <dbReference type="ChEBI" id="CHEBI:71302"/>
        <dbReference type="ChEBI" id="CHEBI:456215"/>
        <dbReference type="EC" id="2.10.1.1"/>
    </reaction>
</comment>
<protein>
    <recommendedName>
        <fullName evidence="5 9">Molybdopterin molybdenumtransferase</fullName>
        <ecNumber evidence="4 9">2.10.1.1</ecNumber>
    </recommendedName>
</protein>
<keyword evidence="7 9" id="KW-0501">Molybdenum cofactor biosynthesis</keyword>
<accession>A0A1H4A9K6</accession>
<keyword evidence="9" id="KW-0460">Magnesium</keyword>